<feature type="region of interest" description="Disordered" evidence="1">
    <location>
        <begin position="1"/>
        <end position="40"/>
    </location>
</feature>
<dbReference type="EMBL" id="LJSK01000038">
    <property type="protein sequence ID" value="KPI88860.1"/>
    <property type="molecule type" value="Genomic_DNA"/>
</dbReference>
<name>A0A0N1I844_LEPSE</name>
<feature type="compositionally biased region" description="Low complexity" evidence="1">
    <location>
        <begin position="450"/>
        <end position="470"/>
    </location>
</feature>
<feature type="compositionally biased region" description="Low complexity" evidence="1">
    <location>
        <begin position="12"/>
        <end position="40"/>
    </location>
</feature>
<protein>
    <submittedName>
        <fullName evidence="2">Uncharacterized protein</fullName>
    </submittedName>
</protein>
<gene>
    <name evidence="2" type="ORF">ABL78_2054</name>
</gene>
<reference evidence="2 3" key="1">
    <citation type="journal article" date="2015" name="PLoS Pathog.">
        <title>Leptomonas seymouri: Adaptations to the Dixenous Life Cycle Analyzed by Genome Sequencing, Transcriptome Profiling and Co-infection with Leishmania donovani.</title>
        <authorList>
            <person name="Kraeva N."/>
            <person name="Butenko A."/>
            <person name="Hlavacova J."/>
            <person name="Kostygov A."/>
            <person name="Myskova J."/>
            <person name="Grybchuk D."/>
            <person name="Lestinova T."/>
            <person name="Votypka J."/>
            <person name="Volf P."/>
            <person name="Opperdoes F."/>
            <person name="Flegontov P."/>
            <person name="Lukes J."/>
            <person name="Yurchenko V."/>
        </authorList>
    </citation>
    <scope>NUCLEOTIDE SEQUENCE [LARGE SCALE GENOMIC DNA]</scope>
    <source>
        <strain evidence="2 3">ATCC 30220</strain>
    </source>
</reference>
<proteinExistence type="predicted"/>
<comment type="caution">
    <text evidence="2">The sequence shown here is derived from an EMBL/GenBank/DDBJ whole genome shotgun (WGS) entry which is preliminary data.</text>
</comment>
<dbReference type="OMA" id="SAHRMWE"/>
<feature type="compositionally biased region" description="Low complexity" evidence="1">
    <location>
        <begin position="312"/>
        <end position="330"/>
    </location>
</feature>
<dbReference type="Proteomes" id="UP000038009">
    <property type="component" value="Unassembled WGS sequence"/>
</dbReference>
<feature type="region of interest" description="Disordered" evidence="1">
    <location>
        <begin position="426"/>
        <end position="541"/>
    </location>
</feature>
<dbReference type="VEuPathDB" id="TriTrypDB:Lsey_0038_0310"/>
<dbReference type="OrthoDB" id="267863at2759"/>
<feature type="region of interest" description="Disordered" evidence="1">
    <location>
        <begin position="80"/>
        <end position="143"/>
    </location>
</feature>
<feature type="compositionally biased region" description="Polar residues" evidence="1">
    <location>
        <begin position="113"/>
        <end position="124"/>
    </location>
</feature>
<evidence type="ECO:0000256" key="1">
    <source>
        <dbReference type="SAM" id="MobiDB-lite"/>
    </source>
</evidence>
<feature type="compositionally biased region" description="Basic residues" evidence="1">
    <location>
        <begin position="228"/>
        <end position="244"/>
    </location>
</feature>
<accession>A0A0N1I844</accession>
<evidence type="ECO:0000313" key="2">
    <source>
        <dbReference type="EMBL" id="KPI88860.1"/>
    </source>
</evidence>
<organism evidence="2 3">
    <name type="scientific">Leptomonas seymouri</name>
    <dbReference type="NCBI Taxonomy" id="5684"/>
    <lineage>
        <taxon>Eukaryota</taxon>
        <taxon>Discoba</taxon>
        <taxon>Euglenozoa</taxon>
        <taxon>Kinetoplastea</taxon>
        <taxon>Metakinetoplastina</taxon>
        <taxon>Trypanosomatida</taxon>
        <taxon>Trypanosomatidae</taxon>
        <taxon>Leishmaniinae</taxon>
        <taxon>Leptomonas</taxon>
    </lineage>
</organism>
<keyword evidence="3" id="KW-1185">Reference proteome</keyword>
<feature type="compositionally biased region" description="Low complexity" evidence="1">
    <location>
        <begin position="492"/>
        <end position="513"/>
    </location>
</feature>
<dbReference type="AlphaFoldDB" id="A0A0N1I844"/>
<evidence type="ECO:0000313" key="3">
    <source>
        <dbReference type="Proteomes" id="UP000038009"/>
    </source>
</evidence>
<feature type="compositionally biased region" description="Low complexity" evidence="1">
    <location>
        <begin position="206"/>
        <end position="227"/>
    </location>
</feature>
<feature type="region of interest" description="Disordered" evidence="1">
    <location>
        <begin position="166"/>
        <end position="248"/>
    </location>
</feature>
<feature type="region of interest" description="Disordered" evidence="1">
    <location>
        <begin position="312"/>
        <end position="345"/>
    </location>
</feature>
<sequence>MQYHVPSGFIRPSPAVAPAANSSGVSSGTPASISASAQSNSVSSSAAVAAPCCSNGSTEVAVGQGLLSGRRLTVRVAPPSISASSSSFRATTQTGSPPPLSLALHCTGAVRSQPDSNFTESTGWPSASSPSPPPSSSLSSPAYGGGIVRISDLRRQGLQSVESGLRLNTLQGGRPAPSLVTSSNAVDRRRTDVADDANTPLADVFASTVAPARRTRRSASSATSGPGSRHRGARGSTGGRRRSRGSVEVPLTATGELCDYRWYTAGGRRCFIYDGCTYKGTTAHRMWTKVKEIASRRERVGRHSVSVNASGAATAAAAGRRTSRSAAGATRNISPRVSAAAARTRPHRMSARALAAAGRSLGLEDSSCVGARSVEAAPSTFLAPLRDEWKELMRELSVEPESDFIRPASLILPTADVDVSRLREPTHAHRTLQQSALAPANAAREVVEISDSGDSSTSDTDTHSSSPDTTAGVSTAPSHAPQVPAPLNWPRSSYFSDESSGWSSSSSPVAPRSPVHHNGPPTRKKAKTELPQQQSCSLPSAPVTSAARVRMYNGVRVVEEDGWVYPVEIYALSQQQQRRASQGANSEETTGFPTALGAASNRRVAGFASDVLQNVDDVPFADLFNQAAPSSVTAPSAAVKDRGASLLCCTFPPPPSHNSAGIAVIVSGQERAVPLRPASVLSADAGTRVAMTAAGAQSSAAILRNVNDADELDGFTGADVAGMFVTGEEVGGVRYGS</sequence>